<dbReference type="PROSITE" id="PS50188">
    <property type="entry name" value="B302_SPRY"/>
    <property type="match status" value="1"/>
</dbReference>
<dbReference type="Gene3D" id="3.40.50.300">
    <property type="entry name" value="P-loop containing nucleotide triphosphate hydrolases"/>
    <property type="match status" value="3"/>
</dbReference>
<evidence type="ECO:0000256" key="2">
    <source>
        <dbReference type="ARBA" id="ARBA00022722"/>
    </source>
</evidence>
<dbReference type="Proteomes" id="UP001445335">
    <property type="component" value="Unassembled WGS sequence"/>
</dbReference>
<evidence type="ECO:0000256" key="7">
    <source>
        <dbReference type="ARBA" id="ARBA00022840"/>
    </source>
</evidence>
<dbReference type="InterPro" id="IPR000629">
    <property type="entry name" value="RNA-helicase_DEAD-box_CS"/>
</dbReference>
<dbReference type="CDD" id="cd05162">
    <property type="entry name" value="PWWP"/>
    <property type="match status" value="1"/>
</dbReference>
<dbReference type="PROSITE" id="PS51195">
    <property type="entry name" value="Q_MOTIF"/>
    <property type="match status" value="1"/>
</dbReference>
<dbReference type="PANTHER" id="PTHR47959:SF1">
    <property type="entry name" value="ATP-DEPENDENT RNA HELICASE DBPA"/>
    <property type="match status" value="1"/>
</dbReference>
<dbReference type="CDD" id="cd18787">
    <property type="entry name" value="SF2_C_DEAD"/>
    <property type="match status" value="1"/>
</dbReference>
<feature type="domain" description="Helicase ATP-binding" evidence="13">
    <location>
        <begin position="273"/>
        <end position="421"/>
    </location>
</feature>
<dbReference type="SUPFAM" id="SSF63748">
    <property type="entry name" value="Tudor/PWWP/MBT"/>
    <property type="match status" value="1"/>
</dbReference>
<dbReference type="GO" id="GO:0004527">
    <property type="term" value="F:exonuclease activity"/>
    <property type="evidence" value="ECO:0007669"/>
    <property type="project" value="UniProtKB-KW"/>
</dbReference>
<comment type="caution">
    <text evidence="16">The sequence shown here is derived from an EMBL/GenBank/DDBJ whole genome shotgun (WGS) entry which is preliminary data.</text>
</comment>
<evidence type="ECO:0000256" key="8">
    <source>
        <dbReference type="ARBA" id="ARBA00032348"/>
    </source>
</evidence>
<dbReference type="SUPFAM" id="SSF52540">
    <property type="entry name" value="P-loop containing nucleoside triphosphate hydrolases"/>
    <property type="match status" value="2"/>
</dbReference>
<evidence type="ECO:0000259" key="14">
    <source>
        <dbReference type="PROSITE" id="PS51194"/>
    </source>
</evidence>
<dbReference type="PROSITE" id="PS51194">
    <property type="entry name" value="HELICASE_CTER"/>
    <property type="match status" value="1"/>
</dbReference>
<dbReference type="Pfam" id="PF00622">
    <property type="entry name" value="SPRY"/>
    <property type="match status" value="1"/>
</dbReference>
<feature type="domain" description="B30.2/SPRY" evidence="11">
    <location>
        <begin position="58"/>
        <end position="246"/>
    </location>
</feature>
<dbReference type="SMART" id="SM00487">
    <property type="entry name" value="DEXDc"/>
    <property type="match status" value="1"/>
</dbReference>
<keyword evidence="17" id="KW-1185">Reference proteome</keyword>
<protein>
    <recommendedName>
        <fullName evidence="8">DEAD box protein 1</fullName>
    </recommendedName>
</protein>
<feature type="domain" description="PWWP" evidence="12">
    <location>
        <begin position="860"/>
        <end position="919"/>
    </location>
</feature>
<accession>A0AAW1QNF9</accession>
<evidence type="ECO:0000313" key="17">
    <source>
        <dbReference type="Proteomes" id="UP001445335"/>
    </source>
</evidence>
<comment type="similarity">
    <text evidence="1">Belongs to the DEAD box helicase family. DDX1 subfamily.</text>
</comment>
<evidence type="ECO:0000313" key="16">
    <source>
        <dbReference type="EMBL" id="KAK9822994.1"/>
    </source>
</evidence>
<dbReference type="Gene3D" id="2.30.30.140">
    <property type="match status" value="1"/>
</dbReference>
<gene>
    <name evidence="16" type="ORF">WJX81_003865</name>
</gene>
<dbReference type="AlphaFoldDB" id="A0AAW1QNF9"/>
<dbReference type="EMBL" id="JALJOU010000081">
    <property type="protein sequence ID" value="KAK9822994.1"/>
    <property type="molecule type" value="Genomic_DNA"/>
</dbReference>
<dbReference type="PROSITE" id="PS00039">
    <property type="entry name" value="DEAD_ATP_HELICASE"/>
    <property type="match status" value="1"/>
</dbReference>
<feature type="region of interest" description="Disordered" evidence="10">
    <location>
        <begin position="69"/>
        <end position="93"/>
    </location>
</feature>
<dbReference type="Pfam" id="PF00855">
    <property type="entry name" value="PWWP"/>
    <property type="match status" value="1"/>
</dbReference>
<dbReference type="Gene3D" id="2.60.120.920">
    <property type="match status" value="1"/>
</dbReference>
<evidence type="ECO:0000256" key="1">
    <source>
        <dbReference type="ARBA" id="ARBA00008765"/>
    </source>
</evidence>
<name>A0AAW1QNF9_9CHLO</name>
<evidence type="ECO:0000259" key="15">
    <source>
        <dbReference type="PROSITE" id="PS51195"/>
    </source>
</evidence>
<dbReference type="InterPro" id="IPR003877">
    <property type="entry name" value="SPRY_dom"/>
</dbReference>
<evidence type="ECO:0000259" key="12">
    <source>
        <dbReference type="PROSITE" id="PS50812"/>
    </source>
</evidence>
<dbReference type="InterPro" id="IPR013320">
    <property type="entry name" value="ConA-like_dom_sf"/>
</dbReference>
<keyword evidence="6" id="KW-0269">Exonuclease</keyword>
<dbReference type="SMART" id="SM00449">
    <property type="entry name" value="SPRY"/>
    <property type="match status" value="1"/>
</dbReference>
<keyword evidence="4" id="KW-0378">Hydrolase</keyword>
<evidence type="ECO:0000256" key="5">
    <source>
        <dbReference type="ARBA" id="ARBA00022806"/>
    </source>
</evidence>
<dbReference type="GO" id="GO:0003724">
    <property type="term" value="F:RNA helicase activity"/>
    <property type="evidence" value="ECO:0007669"/>
    <property type="project" value="InterPro"/>
</dbReference>
<dbReference type="InterPro" id="IPR011545">
    <property type="entry name" value="DEAD/DEAH_box_helicase_dom"/>
</dbReference>
<evidence type="ECO:0000256" key="10">
    <source>
        <dbReference type="SAM" id="MobiDB-lite"/>
    </source>
</evidence>
<dbReference type="InterPro" id="IPR027417">
    <property type="entry name" value="P-loop_NTPase"/>
</dbReference>
<keyword evidence="5" id="KW-0347">Helicase</keyword>
<evidence type="ECO:0000259" key="13">
    <source>
        <dbReference type="PROSITE" id="PS51192"/>
    </source>
</evidence>
<organism evidence="16 17">
    <name type="scientific">Elliptochloris bilobata</name>
    <dbReference type="NCBI Taxonomy" id="381761"/>
    <lineage>
        <taxon>Eukaryota</taxon>
        <taxon>Viridiplantae</taxon>
        <taxon>Chlorophyta</taxon>
        <taxon>core chlorophytes</taxon>
        <taxon>Trebouxiophyceae</taxon>
        <taxon>Trebouxiophyceae incertae sedis</taxon>
        <taxon>Elliptochloris clade</taxon>
        <taxon>Elliptochloris</taxon>
    </lineage>
</organism>
<dbReference type="Pfam" id="PF00270">
    <property type="entry name" value="DEAD"/>
    <property type="match status" value="2"/>
</dbReference>
<evidence type="ECO:0000259" key="11">
    <source>
        <dbReference type="PROSITE" id="PS50188"/>
    </source>
</evidence>
<feature type="domain" description="DEAD-box RNA helicase Q" evidence="15">
    <location>
        <begin position="2"/>
        <end position="30"/>
    </location>
</feature>
<dbReference type="SMART" id="SM00293">
    <property type="entry name" value="PWWP"/>
    <property type="match status" value="1"/>
</dbReference>
<dbReference type="InterPro" id="IPR001870">
    <property type="entry name" value="B30.2/SPRY"/>
</dbReference>
<dbReference type="GO" id="GO:0003676">
    <property type="term" value="F:nucleic acid binding"/>
    <property type="evidence" value="ECO:0007669"/>
    <property type="project" value="InterPro"/>
</dbReference>
<dbReference type="PANTHER" id="PTHR47959">
    <property type="entry name" value="ATP-DEPENDENT RNA HELICASE RHLE-RELATED"/>
    <property type="match status" value="1"/>
</dbReference>
<dbReference type="InterPro" id="IPR014001">
    <property type="entry name" value="Helicase_ATP-bd"/>
</dbReference>
<keyword evidence="7" id="KW-0067">ATP-binding</keyword>
<dbReference type="Pfam" id="PF00271">
    <property type="entry name" value="Helicase_C"/>
    <property type="match status" value="1"/>
</dbReference>
<dbReference type="PROSITE" id="PS51192">
    <property type="entry name" value="HELICASE_ATP_BIND_1"/>
    <property type="match status" value="1"/>
</dbReference>
<feature type="short sequence motif" description="Q motif" evidence="9">
    <location>
        <begin position="2"/>
        <end position="30"/>
    </location>
</feature>
<dbReference type="InterPro" id="IPR050079">
    <property type="entry name" value="DEAD_box_RNA_helicase"/>
</dbReference>
<keyword evidence="2" id="KW-0540">Nuclease</keyword>
<dbReference type="InterPro" id="IPR014014">
    <property type="entry name" value="RNA_helicase_DEAD_Q_motif"/>
</dbReference>
<feature type="domain" description="Helicase C-terminal" evidence="14">
    <location>
        <begin position="487"/>
        <end position="686"/>
    </location>
</feature>
<dbReference type="CDD" id="cd12873">
    <property type="entry name" value="SPRY_DDX1"/>
    <property type="match status" value="1"/>
</dbReference>
<dbReference type="InterPro" id="IPR001650">
    <property type="entry name" value="Helicase_C-like"/>
</dbReference>
<dbReference type="SMART" id="SM00490">
    <property type="entry name" value="HELICc"/>
    <property type="match status" value="1"/>
</dbReference>
<dbReference type="PROSITE" id="PS50812">
    <property type="entry name" value="PWWP"/>
    <property type="match status" value="1"/>
</dbReference>
<evidence type="ECO:0000256" key="9">
    <source>
        <dbReference type="PROSITE-ProRule" id="PRU00552"/>
    </source>
</evidence>
<dbReference type="GO" id="GO:0005829">
    <property type="term" value="C:cytosol"/>
    <property type="evidence" value="ECO:0007669"/>
    <property type="project" value="TreeGrafter"/>
</dbReference>
<proteinExistence type="inferred from homology"/>
<dbReference type="SUPFAM" id="SSF49899">
    <property type="entry name" value="Concanavalin A-like lectins/glucanases"/>
    <property type="match status" value="1"/>
</dbReference>
<keyword evidence="3" id="KW-0547">Nucleotide-binding</keyword>
<evidence type="ECO:0000256" key="6">
    <source>
        <dbReference type="ARBA" id="ARBA00022839"/>
    </source>
</evidence>
<dbReference type="InterPro" id="IPR000313">
    <property type="entry name" value="PWWP_dom"/>
</dbReference>
<feature type="region of interest" description="Disordered" evidence="10">
    <location>
        <begin position="742"/>
        <end position="789"/>
    </location>
</feature>
<dbReference type="GO" id="GO:0005524">
    <property type="term" value="F:ATP binding"/>
    <property type="evidence" value="ECO:0007669"/>
    <property type="project" value="UniProtKB-KW"/>
</dbReference>
<evidence type="ECO:0000256" key="3">
    <source>
        <dbReference type="ARBA" id="ARBA00022741"/>
    </source>
</evidence>
<sequence length="973" mass="104861">MSAFEELGVLPELIAAVEELGWQLPTPIQAEAIPLILGGGDVLAAAETGSGKTGAFALPVLQLVHEDVQARSRPGSQGSSRAPSEAPAPCRMSVDDRDPLFSVALPDGLRCQARAEGAWCQGRATAGAVAGKLYWEGTAADDGLVRLGWATRAAGELGTDRHGFGYGGTGKRSLERRFEDYGRPYGKGDVVGCLLDCEAGEAAFTLNGEPLGLAFALPAHMRSRTLYPAICLRNAEVAANFGGAPFAHAPPPGYVGLAAAPAEWVRSGDQDELEGADRAPVALILEPARDLTEQTHEAMRAFARRLAAPTLRTVLAVGGGSNKETLRALEAGVDVVTGTPGRVAELVRTGKLALHGVRHFVLDEADRLLDTGNRELILELFAHFPKAGAGVARLQVLLFSATLHSPEVREIAERVCHQPIWVDQKGRESVPDTVDHVQVRIDPREDRSWLQAAPAVPTDNAHAFDAVGAQHDTPENWSEAVKRLKPRVLQRLLDTHEPEQALIFCRTNFDCDNLERFLNALGGSGAFRGAREGGREHAYSCAVLAGARAMEQRREALQAFREGAVRFLIATDVAARGLDIAGLPCVINMTLPDRSEDYIHRVGRVGRAEALGVAFSLVAAVRERVWFCTQRGARPWERPTRADLHDRAQGGHTIWYDEPALLQDIEERLKQAIPCAGADLSLPPVVRRGGARGAAYGMQRDAGAAQAQVERLAALRPAVEALWRLETQAQVSFFDLQRRFGGGGPASRGHTVPGASGSPDTAPKEPPRNDFTLDALTDAPGSPDDSGYDSMMHWRGDLYGLPLEQDPLLSLLPEMSSPPKGWNWDALEGLPRGSDLPSVPNRQAGSQGAHMVQSGWEPQEHEVVWARLPGFPWWPAQVQPPSREHAAAPHKPGELLCVFYGQGDYAWLPRGQLGPFACAEYASRAARKDVGLQKALLAAWNALGVERPAPDAAGKVQLPFELDAPVIPYDDEQ</sequence>
<reference evidence="16 17" key="1">
    <citation type="journal article" date="2024" name="Nat. Commun.">
        <title>Phylogenomics reveals the evolutionary origins of lichenization in chlorophyte algae.</title>
        <authorList>
            <person name="Puginier C."/>
            <person name="Libourel C."/>
            <person name="Otte J."/>
            <person name="Skaloud P."/>
            <person name="Haon M."/>
            <person name="Grisel S."/>
            <person name="Petersen M."/>
            <person name="Berrin J.G."/>
            <person name="Delaux P.M."/>
            <person name="Dal Grande F."/>
            <person name="Keller J."/>
        </authorList>
    </citation>
    <scope>NUCLEOTIDE SEQUENCE [LARGE SCALE GENOMIC DNA]</scope>
    <source>
        <strain evidence="16 17">SAG 245.80</strain>
    </source>
</reference>
<dbReference type="InterPro" id="IPR043136">
    <property type="entry name" value="B30.2/SPRY_sf"/>
</dbReference>
<evidence type="ECO:0000256" key="4">
    <source>
        <dbReference type="ARBA" id="ARBA00022801"/>
    </source>
</evidence>